<proteinExistence type="predicted"/>
<dbReference type="GO" id="GO:0016887">
    <property type="term" value="F:ATP hydrolysis activity"/>
    <property type="evidence" value="ECO:0007669"/>
    <property type="project" value="InterPro"/>
</dbReference>
<protein>
    <recommendedName>
        <fullName evidence="1">ATPase AAA-type core domain-containing protein</fullName>
    </recommendedName>
</protein>
<accession>A0AAD0DUQ7</accession>
<reference evidence="2 3" key="1">
    <citation type="submission" date="2018-02" db="EMBL/GenBank/DDBJ databases">
        <title>Comparative genomics of Pseudomonas syringae.</title>
        <authorList>
            <person name="Hulin M.T."/>
        </authorList>
    </citation>
    <scope>NUCLEOTIDE SEQUENCE [LARGE SCALE GENOMIC DNA]</scope>
    <source>
        <strain evidence="2 3">R2leaf</strain>
    </source>
</reference>
<dbReference type="Pfam" id="PF13304">
    <property type="entry name" value="AAA_21"/>
    <property type="match status" value="1"/>
</dbReference>
<dbReference type="EMBL" id="CP026562">
    <property type="protein sequence ID" value="AVB18497.1"/>
    <property type="molecule type" value="Genomic_DNA"/>
</dbReference>
<evidence type="ECO:0000313" key="3">
    <source>
        <dbReference type="Proteomes" id="UP000236903"/>
    </source>
</evidence>
<sequence length="534" mass="59369">MDSCILNWHDVNLPVELLCNRAALGLTHHDCVSGIKKIAASQTSQGAKVMFGVKSFTSGSHKNFYVSGASSPDKPLKSVIVGDNAAGKTRFIVSVIDAFRLLHQARSGGGPRKLSNRRKDLTSTSGDLKLCYYTSAGFVDAQVDSTTLKVTLDGGHIFPGEIPLPARIIAISSAYNDKFPFSTNDEELEGDFYKYCGLRETSNASWSATLARKTIENLLMMDTLGAAVPIEALFDQLGLQTKFRISLSATSKRKFSEALSSPDALLEYIHNYSNYQRRMQVDMFTSTSKKDVMSIFEGYKHLRQQTDKSHYFDIDLKSDGRGHSEIYDFLNIVRRVGLIKDVHLELFRVGAYESYAFSNASSGETQLLYGFSSILRYACDDSIIFIDEPEVSLHPAWQIRYVGLLKKALVAVKNCHLIIAMHSHFILSDLDEANSSLHVFKKEKDGGISIENLEYSTYAWSPENILYSVFNVRTIGNHAFEKDLQEALNLIAVKDSDLVRLSVLASKFQGLVFDSSDPLNKVIGAIRGYSDGHH</sequence>
<dbReference type="InterPro" id="IPR003959">
    <property type="entry name" value="ATPase_AAA_core"/>
</dbReference>
<evidence type="ECO:0000313" key="2">
    <source>
        <dbReference type="EMBL" id="AVB18497.1"/>
    </source>
</evidence>
<dbReference type="Gene3D" id="3.40.50.300">
    <property type="entry name" value="P-loop containing nucleotide triphosphate hydrolases"/>
    <property type="match status" value="1"/>
</dbReference>
<dbReference type="PANTHER" id="PTHR43581">
    <property type="entry name" value="ATP/GTP PHOSPHATASE"/>
    <property type="match status" value="1"/>
</dbReference>
<organism evidence="2 3">
    <name type="scientific">Pseudomonas avellanae</name>
    <dbReference type="NCBI Taxonomy" id="46257"/>
    <lineage>
        <taxon>Bacteria</taxon>
        <taxon>Pseudomonadati</taxon>
        <taxon>Pseudomonadota</taxon>
        <taxon>Gammaproteobacteria</taxon>
        <taxon>Pseudomonadales</taxon>
        <taxon>Pseudomonadaceae</taxon>
        <taxon>Pseudomonas</taxon>
    </lineage>
</organism>
<gene>
    <name evidence="2" type="ORF">BKM03_03805</name>
</gene>
<dbReference type="KEGG" id="pavl:BKM03_03805"/>
<dbReference type="PANTHER" id="PTHR43581:SF2">
    <property type="entry name" value="EXCINUCLEASE ATPASE SUBUNIT"/>
    <property type="match status" value="1"/>
</dbReference>
<dbReference type="InterPro" id="IPR027417">
    <property type="entry name" value="P-loop_NTPase"/>
</dbReference>
<dbReference type="GO" id="GO:0005524">
    <property type="term" value="F:ATP binding"/>
    <property type="evidence" value="ECO:0007669"/>
    <property type="project" value="InterPro"/>
</dbReference>
<dbReference type="Proteomes" id="UP000236903">
    <property type="component" value="Chromosome"/>
</dbReference>
<name>A0AAD0DUQ7_9PSED</name>
<dbReference type="InterPro" id="IPR051396">
    <property type="entry name" value="Bact_Antivir_Def_Nuclease"/>
</dbReference>
<dbReference type="SUPFAM" id="SSF52540">
    <property type="entry name" value="P-loop containing nucleoside triphosphate hydrolases"/>
    <property type="match status" value="1"/>
</dbReference>
<feature type="domain" description="ATPase AAA-type core" evidence="1">
    <location>
        <begin position="79"/>
        <end position="427"/>
    </location>
</feature>
<evidence type="ECO:0000259" key="1">
    <source>
        <dbReference type="Pfam" id="PF13304"/>
    </source>
</evidence>
<dbReference type="AlphaFoldDB" id="A0AAD0DUQ7"/>